<dbReference type="AlphaFoldDB" id="A0A8A3S5J7"/>
<name>A0A8A3S5J7_9EURY</name>
<sequence length="111" mass="11707">MNGTLRPGADETLHIFVGRGHFRIAADDLRALLSRGKTVPVTTEEVETNEDGTVTGRTAIVGHAAVNPAGRAVKVFTTVGHFIVPLVSVRRVVRGEAASAPLFPLIPEGCP</sequence>
<evidence type="ECO:0000313" key="2">
    <source>
        <dbReference type="Proteomes" id="UP001042704"/>
    </source>
</evidence>
<dbReference type="EMBL" id="CP036172">
    <property type="protein sequence ID" value="QSZ67001.1"/>
    <property type="molecule type" value="Genomic_DNA"/>
</dbReference>
<dbReference type="RefSeq" id="WP_265582370.1">
    <property type="nucleotide sequence ID" value="NZ_CP036172.1"/>
</dbReference>
<organism evidence="1 2">
    <name type="scientific">Methanofollis aquaemaris</name>
    <dbReference type="NCBI Taxonomy" id="126734"/>
    <lineage>
        <taxon>Archaea</taxon>
        <taxon>Methanobacteriati</taxon>
        <taxon>Methanobacteriota</taxon>
        <taxon>Stenosarchaea group</taxon>
        <taxon>Methanomicrobia</taxon>
        <taxon>Methanomicrobiales</taxon>
        <taxon>Methanomicrobiaceae</taxon>
        <taxon>Methanofollis</taxon>
    </lineage>
</organism>
<dbReference type="Proteomes" id="UP001042704">
    <property type="component" value="Chromosome"/>
</dbReference>
<dbReference type="KEGG" id="maqe:RJ40_05580"/>
<proteinExistence type="predicted"/>
<accession>A0A8A3S5J7</accession>
<protein>
    <submittedName>
        <fullName evidence="1">Uncharacterized protein</fullName>
    </submittedName>
</protein>
<evidence type="ECO:0000313" key="1">
    <source>
        <dbReference type="EMBL" id="QSZ67001.1"/>
    </source>
</evidence>
<reference evidence="1" key="2">
    <citation type="submission" date="2019-02" db="EMBL/GenBank/DDBJ databases">
        <authorList>
            <person name="Chen S.-C."/>
            <person name="Chien H.-H."/>
            <person name="Lai M.-C."/>
        </authorList>
    </citation>
    <scope>NUCLEOTIDE SEQUENCE</scope>
    <source>
        <strain evidence="1">N2F9704</strain>
    </source>
</reference>
<gene>
    <name evidence="1" type="ORF">RJ40_05580</name>
</gene>
<reference evidence="1" key="1">
    <citation type="journal article" date="2001" name="Int. J. Syst. Evol. Microbiol.">
        <title>Methanofollis aquaemaris sp. nov., a methanogen isolated from an aquaculture fish pond.</title>
        <authorList>
            <person name="Lai M.C."/>
            <person name="Chen S.C."/>
        </authorList>
    </citation>
    <scope>NUCLEOTIDE SEQUENCE</scope>
    <source>
        <strain evidence="1">N2F9704</strain>
    </source>
</reference>
<keyword evidence="2" id="KW-1185">Reference proteome</keyword>
<dbReference type="GeneID" id="76423809"/>